<feature type="transmembrane region" description="Helical" evidence="1">
    <location>
        <begin position="20"/>
        <end position="37"/>
    </location>
</feature>
<evidence type="ECO:0000313" key="2">
    <source>
        <dbReference type="EMBL" id="MCC8362196.1"/>
    </source>
</evidence>
<dbReference type="Proteomes" id="UP001165293">
    <property type="component" value="Unassembled WGS sequence"/>
</dbReference>
<organism evidence="2 3">
    <name type="scientific">Noviluteimonas lactosilytica</name>
    <dbReference type="NCBI Taxonomy" id="2888523"/>
    <lineage>
        <taxon>Bacteria</taxon>
        <taxon>Pseudomonadati</taxon>
        <taxon>Pseudomonadota</taxon>
        <taxon>Gammaproteobacteria</taxon>
        <taxon>Lysobacterales</taxon>
        <taxon>Lysobacteraceae</taxon>
        <taxon>Noviluteimonas</taxon>
    </lineage>
</organism>
<keyword evidence="1" id="KW-1133">Transmembrane helix</keyword>
<gene>
    <name evidence="2" type="ORF">LK996_03800</name>
</gene>
<name>A0ABS8JF10_9GAMM</name>
<keyword evidence="3" id="KW-1185">Reference proteome</keyword>
<sequence>MKNHNPSGNKLHFASVTQRIMGTLVFVVIAGLIWAAWSGRYDAEVNQFASWLRSHWHALVN</sequence>
<keyword evidence="1" id="KW-0812">Transmembrane</keyword>
<comment type="caution">
    <text evidence="2">The sequence shown here is derived from an EMBL/GenBank/DDBJ whole genome shotgun (WGS) entry which is preliminary data.</text>
</comment>
<reference evidence="2" key="1">
    <citation type="submission" date="2021-10" db="EMBL/GenBank/DDBJ databases">
        <authorList>
            <person name="Lyu M."/>
            <person name="Wang X."/>
            <person name="Meng X."/>
            <person name="Xu K."/>
        </authorList>
    </citation>
    <scope>NUCLEOTIDE SEQUENCE</scope>
    <source>
        <strain evidence="2">A6</strain>
    </source>
</reference>
<keyword evidence="1" id="KW-0472">Membrane</keyword>
<evidence type="ECO:0000256" key="1">
    <source>
        <dbReference type="SAM" id="Phobius"/>
    </source>
</evidence>
<accession>A0ABS8JF10</accession>
<dbReference type="EMBL" id="JAJGAK010000001">
    <property type="protein sequence ID" value="MCC8362196.1"/>
    <property type="molecule type" value="Genomic_DNA"/>
</dbReference>
<evidence type="ECO:0000313" key="3">
    <source>
        <dbReference type="Proteomes" id="UP001165293"/>
    </source>
</evidence>
<proteinExistence type="predicted"/>
<dbReference type="RefSeq" id="WP_230525818.1">
    <property type="nucleotide sequence ID" value="NZ_JAJGAK010000001.1"/>
</dbReference>
<protein>
    <submittedName>
        <fullName evidence="2">Uncharacterized protein</fullName>
    </submittedName>
</protein>